<dbReference type="PANTHER" id="PTHR31234">
    <property type="entry name" value="LATE EMBRYOGENESIS ABUNDANT (LEA) HYDROXYPROLINE-RICH GLYCOPROTEIN FAMILY"/>
    <property type="match status" value="1"/>
</dbReference>
<evidence type="ECO:0000256" key="1">
    <source>
        <dbReference type="ARBA" id="ARBA00004167"/>
    </source>
</evidence>
<comment type="subcellular location">
    <subcellularLocation>
        <location evidence="1">Membrane</location>
        <topology evidence="1">Single-pass membrane protein</topology>
    </subcellularLocation>
</comment>
<evidence type="ECO:0000259" key="6">
    <source>
        <dbReference type="Pfam" id="PF03168"/>
    </source>
</evidence>
<evidence type="ECO:0000256" key="5">
    <source>
        <dbReference type="SAM" id="Phobius"/>
    </source>
</evidence>
<dbReference type="GO" id="GO:0016020">
    <property type="term" value="C:membrane"/>
    <property type="evidence" value="ECO:0007669"/>
    <property type="project" value="UniProtKB-SubCell"/>
</dbReference>
<proteinExistence type="predicted"/>
<evidence type="ECO:0000256" key="2">
    <source>
        <dbReference type="ARBA" id="ARBA00022692"/>
    </source>
</evidence>
<dbReference type="OrthoDB" id="1917236at2759"/>
<accession>A0A1U7ZQF2</accession>
<feature type="domain" description="Late embryogenesis abundant protein LEA-2 subgroup" evidence="6">
    <location>
        <begin position="101"/>
        <end position="198"/>
    </location>
</feature>
<dbReference type="OMA" id="NFRIGRS"/>
<dbReference type="FunCoup" id="A0A1U7ZQF2">
    <property type="interactions" value="1115"/>
</dbReference>
<dbReference type="GeneID" id="104595218"/>
<dbReference type="InterPro" id="IPR044839">
    <property type="entry name" value="NDR1-like"/>
</dbReference>
<sequence>MAAKGEPVYYSPIPSPPPELQYHQQPPPQQHYIILPLYCPPCQFRVLRRHLLGVAALLLFAGGLYLIWPSGPEVNVVRLGLGHVQVHTSPRVSIDVSVALTVKARNRDFFSFNYSSIVISIGYRGKQFGFVTSNGGHVRARGSSYVNATLNFDGVEILDDVFLLLKDLAKGSIPLDTVSEVQGQLQFLFFFNFPLKAKISCEVHANTVKQTVTSQDCYPDQ</sequence>
<dbReference type="Pfam" id="PF03168">
    <property type="entry name" value="LEA_2"/>
    <property type="match status" value="1"/>
</dbReference>
<dbReference type="Proteomes" id="UP000189703">
    <property type="component" value="Unplaced"/>
</dbReference>
<evidence type="ECO:0000256" key="4">
    <source>
        <dbReference type="ARBA" id="ARBA00023136"/>
    </source>
</evidence>
<evidence type="ECO:0000256" key="3">
    <source>
        <dbReference type="ARBA" id="ARBA00022989"/>
    </source>
</evidence>
<dbReference type="RefSeq" id="XP_010254139.1">
    <property type="nucleotide sequence ID" value="XM_010255837.2"/>
</dbReference>
<organism evidence="7 8">
    <name type="scientific">Nelumbo nucifera</name>
    <name type="common">Sacred lotus</name>
    <dbReference type="NCBI Taxonomy" id="4432"/>
    <lineage>
        <taxon>Eukaryota</taxon>
        <taxon>Viridiplantae</taxon>
        <taxon>Streptophyta</taxon>
        <taxon>Embryophyta</taxon>
        <taxon>Tracheophyta</taxon>
        <taxon>Spermatophyta</taxon>
        <taxon>Magnoliopsida</taxon>
        <taxon>Proteales</taxon>
        <taxon>Nelumbonaceae</taxon>
        <taxon>Nelumbo</taxon>
    </lineage>
</organism>
<dbReference type="PANTHER" id="PTHR31234:SF4">
    <property type="entry name" value="EXPRESSED PROTEIN"/>
    <property type="match status" value="1"/>
</dbReference>
<protein>
    <submittedName>
        <fullName evidence="8">Uncharacterized protein LOC104595218</fullName>
    </submittedName>
</protein>
<dbReference type="GO" id="GO:0098542">
    <property type="term" value="P:defense response to other organism"/>
    <property type="evidence" value="ECO:0007669"/>
    <property type="project" value="InterPro"/>
</dbReference>
<gene>
    <name evidence="8" type="primary">LOC104595218</name>
</gene>
<keyword evidence="3 5" id="KW-1133">Transmembrane helix</keyword>
<reference evidence="8" key="1">
    <citation type="submission" date="2025-08" db="UniProtKB">
        <authorList>
            <consortium name="RefSeq"/>
        </authorList>
    </citation>
    <scope>IDENTIFICATION</scope>
</reference>
<dbReference type="eggNOG" id="ENOG502S0SZ">
    <property type="taxonomic scope" value="Eukaryota"/>
</dbReference>
<keyword evidence="2 5" id="KW-0812">Transmembrane</keyword>
<dbReference type="AlphaFoldDB" id="A0A1U7ZQF2"/>
<feature type="transmembrane region" description="Helical" evidence="5">
    <location>
        <begin position="51"/>
        <end position="68"/>
    </location>
</feature>
<evidence type="ECO:0000313" key="7">
    <source>
        <dbReference type="Proteomes" id="UP000189703"/>
    </source>
</evidence>
<dbReference type="KEGG" id="nnu:104595218"/>
<dbReference type="InterPro" id="IPR004864">
    <property type="entry name" value="LEA_2"/>
</dbReference>
<dbReference type="STRING" id="4432.A0A1U7ZQF2"/>
<dbReference type="SUPFAM" id="SSF117070">
    <property type="entry name" value="LEA14-like"/>
    <property type="match status" value="1"/>
</dbReference>
<name>A0A1U7ZQF2_NELNU</name>
<dbReference type="InParanoid" id="A0A1U7ZQF2"/>
<evidence type="ECO:0000313" key="8">
    <source>
        <dbReference type="RefSeq" id="XP_010254139.1"/>
    </source>
</evidence>
<keyword evidence="4 5" id="KW-0472">Membrane</keyword>
<keyword evidence="7" id="KW-1185">Reference proteome</keyword>